<evidence type="ECO:0000256" key="1">
    <source>
        <dbReference type="ARBA" id="ARBA00034117"/>
    </source>
</evidence>
<name>A0A268RR32_SHOCL</name>
<dbReference type="AlphaFoldDB" id="A0A268RR32"/>
<proteinExistence type="inferred from homology"/>
<comment type="caution">
    <text evidence="3">The sequence shown here is derived from an EMBL/GenBank/DDBJ whole genome shotgun (WGS) entry which is preliminary data.</text>
</comment>
<comment type="similarity">
    <text evidence="1">In the N-terminal section; belongs to the LXG family.</text>
</comment>
<dbReference type="InterPro" id="IPR006829">
    <property type="entry name" value="LXG_dom"/>
</dbReference>
<dbReference type="PROSITE" id="PS51756">
    <property type="entry name" value="LXG"/>
    <property type="match status" value="1"/>
</dbReference>
<dbReference type="Proteomes" id="UP000216133">
    <property type="component" value="Unassembled WGS sequence"/>
</dbReference>
<sequence length="110" mass="12199">MKKYVASDFFSALDKIDSDMNQYTETLSNIHSAIQGVVNLGDNLTGQGGEALKNFYANNHVPLLSYWTMACQQVKIATAKMRMNALSFESSDAVIDESFIEGEVIPQLEK</sequence>
<evidence type="ECO:0000313" key="4">
    <source>
        <dbReference type="Proteomes" id="UP000216133"/>
    </source>
</evidence>
<accession>A0A268RR32</accession>
<dbReference type="Pfam" id="PF04740">
    <property type="entry name" value="LXG"/>
    <property type="match status" value="1"/>
</dbReference>
<evidence type="ECO:0000259" key="2">
    <source>
        <dbReference type="PROSITE" id="PS51756"/>
    </source>
</evidence>
<evidence type="ECO:0000313" key="3">
    <source>
        <dbReference type="EMBL" id="PAF22698.1"/>
    </source>
</evidence>
<feature type="non-terminal residue" evidence="3">
    <location>
        <position position="110"/>
    </location>
</feature>
<dbReference type="RefSeq" id="WP_143117960.1">
    <property type="nucleotide sequence ID" value="NZ_NPBS01000185.1"/>
</dbReference>
<organism evidence="3 4">
    <name type="scientific">Shouchella clausii</name>
    <name type="common">Alkalihalobacillus clausii</name>
    <dbReference type="NCBI Taxonomy" id="79880"/>
    <lineage>
        <taxon>Bacteria</taxon>
        <taxon>Bacillati</taxon>
        <taxon>Bacillota</taxon>
        <taxon>Bacilli</taxon>
        <taxon>Bacillales</taxon>
        <taxon>Bacillaceae</taxon>
        <taxon>Shouchella</taxon>
    </lineage>
</organism>
<protein>
    <recommendedName>
        <fullName evidence="2">LXG domain-containing protein</fullName>
    </recommendedName>
</protein>
<reference evidence="3 4" key="1">
    <citation type="submission" date="2017-07" db="EMBL/GenBank/DDBJ databases">
        <title>Isolation and whole genome analysis of endospore-forming bacteria from heroin.</title>
        <authorList>
            <person name="Kalinowski J."/>
            <person name="Ahrens B."/>
            <person name="Al-Dilaimi A."/>
            <person name="Winkler A."/>
            <person name="Wibberg D."/>
            <person name="Schleenbecker U."/>
            <person name="Ruckert C."/>
            <person name="Wolfel R."/>
            <person name="Grass G."/>
        </authorList>
    </citation>
    <scope>NUCLEOTIDE SEQUENCE [LARGE SCALE GENOMIC DNA]</scope>
    <source>
        <strain evidence="3 4">7523-2</strain>
    </source>
</reference>
<gene>
    <name evidence="3" type="ORF">CHH61_22630</name>
</gene>
<feature type="domain" description="LXG" evidence="2">
    <location>
        <begin position="1"/>
        <end position="110"/>
    </location>
</feature>
<dbReference type="EMBL" id="NPBS01000185">
    <property type="protein sequence ID" value="PAF22698.1"/>
    <property type="molecule type" value="Genomic_DNA"/>
</dbReference>